<dbReference type="AlphaFoldDB" id="A0A6A5WZD2"/>
<proteinExistence type="predicted"/>
<feature type="signal peptide" evidence="1">
    <location>
        <begin position="1"/>
        <end position="20"/>
    </location>
</feature>
<organism evidence="3 4">
    <name type="scientific">Amniculicola lignicola CBS 123094</name>
    <dbReference type="NCBI Taxonomy" id="1392246"/>
    <lineage>
        <taxon>Eukaryota</taxon>
        <taxon>Fungi</taxon>
        <taxon>Dikarya</taxon>
        <taxon>Ascomycota</taxon>
        <taxon>Pezizomycotina</taxon>
        <taxon>Dothideomycetes</taxon>
        <taxon>Pleosporomycetidae</taxon>
        <taxon>Pleosporales</taxon>
        <taxon>Amniculicolaceae</taxon>
        <taxon>Amniculicola</taxon>
    </lineage>
</organism>
<evidence type="ECO:0000256" key="1">
    <source>
        <dbReference type="SAM" id="SignalP"/>
    </source>
</evidence>
<protein>
    <recommendedName>
        <fullName evidence="2">DUF7580 domain-containing protein</fullName>
    </recommendedName>
</protein>
<reference evidence="3" key="1">
    <citation type="journal article" date="2020" name="Stud. Mycol.">
        <title>101 Dothideomycetes genomes: a test case for predicting lifestyles and emergence of pathogens.</title>
        <authorList>
            <person name="Haridas S."/>
            <person name="Albert R."/>
            <person name="Binder M."/>
            <person name="Bloem J."/>
            <person name="Labutti K."/>
            <person name="Salamov A."/>
            <person name="Andreopoulos B."/>
            <person name="Baker S."/>
            <person name="Barry K."/>
            <person name="Bills G."/>
            <person name="Bluhm B."/>
            <person name="Cannon C."/>
            <person name="Castanera R."/>
            <person name="Culley D."/>
            <person name="Daum C."/>
            <person name="Ezra D."/>
            <person name="Gonzalez J."/>
            <person name="Henrissat B."/>
            <person name="Kuo A."/>
            <person name="Liang C."/>
            <person name="Lipzen A."/>
            <person name="Lutzoni F."/>
            <person name="Magnuson J."/>
            <person name="Mondo S."/>
            <person name="Nolan M."/>
            <person name="Ohm R."/>
            <person name="Pangilinan J."/>
            <person name="Park H.-J."/>
            <person name="Ramirez L."/>
            <person name="Alfaro M."/>
            <person name="Sun H."/>
            <person name="Tritt A."/>
            <person name="Yoshinaga Y."/>
            <person name="Zwiers L.-H."/>
            <person name="Turgeon B."/>
            <person name="Goodwin S."/>
            <person name="Spatafora J."/>
            <person name="Crous P."/>
            <person name="Grigoriev I."/>
        </authorList>
    </citation>
    <scope>NUCLEOTIDE SEQUENCE</scope>
    <source>
        <strain evidence="3">CBS 123094</strain>
    </source>
</reference>
<sequence>MSGFEIAGVVLGSLPLIISAMEHYAQGIATAKRFWKYKSEMRSLILQINTERGIFINTLEQLLTGLIRVEHMTEFLANPGGEPWQDQGIETKLKDRLRGAYQIYVDNVQGMEVSLMKMMELLKLGVDGKPQFDDPSAFKQEYRRLKFAISRSEYTELLSNLRSYNQALARLTKQSLELEPTRTETKGRTPNFKILQEYARNLYSTLLSGWRCGCQGHAVNLRLENRSEYVEKFEAVDEKAPFRVVFSYSPDIGALTQSSWNEAIIRFIEEKPKRIPLAPCSTPNITPAPGGKRQVRFAQVGLQLQQTTIVASNVTVTTTSSPTLTKATIPDEIQDLCKAITKLQQPQREACIGYLRDGLQRKHGIYCLEHSMSNQQQWTTYSLGDALRRAPNVTRRLTQHDKLRIAVHLASSVLQLHQTPWLSEQLQKDDVYFLLRPGASTAKLYEHPYVCRKVVPPSIAHGNTTQPALAGACRVIRNQTLFTLGILLIELWYGKSIEELQTTADLNCQGTPGVTWCTAQRLVENEIEFEAGKRYSDAVRRCILCDFDRKDVSLDEEGFQQAVYEGVVALLEKTLHQFSTLD</sequence>
<gene>
    <name evidence="3" type="ORF">P154DRAFT_518305</name>
</gene>
<dbReference type="OrthoDB" id="3565018at2759"/>
<dbReference type="Proteomes" id="UP000799779">
    <property type="component" value="Unassembled WGS sequence"/>
</dbReference>
<feature type="chain" id="PRO_5025578232" description="DUF7580 domain-containing protein" evidence="1">
    <location>
        <begin position="21"/>
        <end position="582"/>
    </location>
</feature>
<dbReference type="PANTHER" id="PTHR35186:SF4">
    <property type="entry name" value="PRION-INHIBITION AND PROPAGATION HELO DOMAIN-CONTAINING PROTEIN"/>
    <property type="match status" value="1"/>
</dbReference>
<evidence type="ECO:0000313" key="3">
    <source>
        <dbReference type="EMBL" id="KAF2005541.1"/>
    </source>
</evidence>
<evidence type="ECO:0000313" key="4">
    <source>
        <dbReference type="Proteomes" id="UP000799779"/>
    </source>
</evidence>
<keyword evidence="1" id="KW-0732">Signal</keyword>
<evidence type="ECO:0000259" key="2">
    <source>
        <dbReference type="Pfam" id="PF24476"/>
    </source>
</evidence>
<feature type="domain" description="DUF7580" evidence="2">
    <location>
        <begin position="195"/>
        <end position="577"/>
    </location>
</feature>
<dbReference type="PANTHER" id="PTHR35186">
    <property type="entry name" value="ANK_REP_REGION DOMAIN-CONTAINING PROTEIN"/>
    <property type="match status" value="1"/>
</dbReference>
<dbReference type="EMBL" id="ML977562">
    <property type="protein sequence ID" value="KAF2005541.1"/>
    <property type="molecule type" value="Genomic_DNA"/>
</dbReference>
<keyword evidence="4" id="KW-1185">Reference proteome</keyword>
<dbReference type="InterPro" id="IPR056002">
    <property type="entry name" value="DUF7580"/>
</dbReference>
<dbReference type="Pfam" id="PF24476">
    <property type="entry name" value="DUF7580"/>
    <property type="match status" value="1"/>
</dbReference>
<accession>A0A6A5WZD2</accession>
<name>A0A6A5WZD2_9PLEO</name>